<proteinExistence type="predicted"/>
<protein>
    <submittedName>
        <fullName evidence="1">Uncharacterized protein</fullName>
    </submittedName>
</protein>
<gene>
    <name evidence="1" type="ORF">UFOVP118_16</name>
</gene>
<accession>A0A6J5L821</accession>
<evidence type="ECO:0000313" key="1">
    <source>
        <dbReference type="EMBL" id="CAB4129376.1"/>
    </source>
</evidence>
<sequence>MIISDDMMPKLVAKAKELIDKHYDDDRGIDIWDAVMINDTDGYDINVYQWDENEPIRTTAYLVKDNQIVDDYAVFQDITDEVKR</sequence>
<organism evidence="1">
    <name type="scientific">uncultured Caudovirales phage</name>
    <dbReference type="NCBI Taxonomy" id="2100421"/>
    <lineage>
        <taxon>Viruses</taxon>
        <taxon>Duplodnaviria</taxon>
        <taxon>Heunggongvirae</taxon>
        <taxon>Uroviricota</taxon>
        <taxon>Caudoviricetes</taxon>
        <taxon>Peduoviridae</taxon>
        <taxon>Maltschvirus</taxon>
        <taxon>Maltschvirus maltsch</taxon>
    </lineage>
</organism>
<dbReference type="EMBL" id="LR796234">
    <property type="protein sequence ID" value="CAB4129376.1"/>
    <property type="molecule type" value="Genomic_DNA"/>
</dbReference>
<name>A0A6J5L821_9CAUD</name>
<reference evidence="1" key="1">
    <citation type="submission" date="2020-04" db="EMBL/GenBank/DDBJ databases">
        <authorList>
            <person name="Chiriac C."/>
            <person name="Salcher M."/>
            <person name="Ghai R."/>
            <person name="Kavagutti S V."/>
        </authorList>
    </citation>
    <scope>NUCLEOTIDE SEQUENCE</scope>
</reference>